<evidence type="ECO:0000313" key="3">
    <source>
        <dbReference type="Proteomes" id="UP000789375"/>
    </source>
</evidence>
<dbReference type="AlphaFoldDB" id="A0A9N9FXR0"/>
<evidence type="ECO:0000313" key="2">
    <source>
        <dbReference type="EMBL" id="CAG8563460.1"/>
    </source>
</evidence>
<dbReference type="PANTHER" id="PTHR22744:SF17">
    <property type="entry name" value="BTB DOMAIN-CONTAINING PROTEIN"/>
    <property type="match status" value="1"/>
</dbReference>
<reference evidence="2" key="1">
    <citation type="submission" date="2021-06" db="EMBL/GenBank/DDBJ databases">
        <authorList>
            <person name="Kallberg Y."/>
            <person name="Tangrot J."/>
            <person name="Rosling A."/>
        </authorList>
    </citation>
    <scope>NUCLEOTIDE SEQUENCE</scope>
    <source>
        <strain evidence="2">87-6 pot B 2015</strain>
    </source>
</reference>
<protein>
    <submittedName>
        <fullName evidence="2">13747_t:CDS:1</fullName>
    </submittedName>
</protein>
<accession>A0A9N9FXR0</accession>
<dbReference type="EMBL" id="CAJVPP010001595">
    <property type="protein sequence ID" value="CAG8563460.1"/>
    <property type="molecule type" value="Genomic_DNA"/>
</dbReference>
<dbReference type="InterPro" id="IPR011333">
    <property type="entry name" value="SKP1/BTB/POZ_sf"/>
</dbReference>
<dbReference type="SUPFAM" id="SSF54695">
    <property type="entry name" value="POZ domain"/>
    <property type="match status" value="1"/>
</dbReference>
<name>A0A9N9FXR0_FUNMO</name>
<evidence type="ECO:0000259" key="1">
    <source>
        <dbReference type="PROSITE" id="PS50097"/>
    </source>
</evidence>
<dbReference type="SMART" id="SM00225">
    <property type="entry name" value="BTB"/>
    <property type="match status" value="1"/>
</dbReference>
<dbReference type="Gene3D" id="3.30.710.10">
    <property type="entry name" value="Potassium Channel Kv1.1, Chain A"/>
    <property type="match status" value="1"/>
</dbReference>
<gene>
    <name evidence="2" type="ORF">FMOSSE_LOCUS7077</name>
</gene>
<dbReference type="Pfam" id="PF00651">
    <property type="entry name" value="BTB"/>
    <property type="match status" value="1"/>
</dbReference>
<dbReference type="CDD" id="cd18186">
    <property type="entry name" value="BTB_POZ_ZBTB_KLHL-like"/>
    <property type="match status" value="1"/>
</dbReference>
<comment type="caution">
    <text evidence="2">The sequence shown here is derived from an EMBL/GenBank/DDBJ whole genome shotgun (WGS) entry which is preliminary data.</text>
</comment>
<dbReference type="InterPro" id="IPR000210">
    <property type="entry name" value="BTB/POZ_dom"/>
</dbReference>
<dbReference type="PANTHER" id="PTHR22744">
    <property type="entry name" value="HELIX LOOP HELIX PROTEIN 21-RELATED"/>
    <property type="match status" value="1"/>
</dbReference>
<sequence>MAEKHPIHYYANGDIILKVENTHFLVHKPFLSLASEFFNDLFTLATPNSNEKITNANEREGSNLVLEIIEENVSSFQDMLSFIYPNTILDISWENVENLFRIADKFIIKKLTNSCDLFLQNNLIENILTSFRLAYQYRLPIPFKEASKLILDYFLKYESDSEFIQIPKGAREKLVHNRYLYHAALDKFSMRLRHGNVGMKSIFVYPTPKPSIVYSKLIYYCFDATEAEVFTKFQEYLLKFERMAENHPIHYYEDENIILIEDTHFLVHKPFLSLATSVGLLN</sequence>
<dbReference type="Proteomes" id="UP000789375">
    <property type="component" value="Unassembled WGS sequence"/>
</dbReference>
<organism evidence="2 3">
    <name type="scientific">Funneliformis mosseae</name>
    <name type="common">Endomycorrhizal fungus</name>
    <name type="synonym">Glomus mosseae</name>
    <dbReference type="NCBI Taxonomy" id="27381"/>
    <lineage>
        <taxon>Eukaryota</taxon>
        <taxon>Fungi</taxon>
        <taxon>Fungi incertae sedis</taxon>
        <taxon>Mucoromycota</taxon>
        <taxon>Glomeromycotina</taxon>
        <taxon>Glomeromycetes</taxon>
        <taxon>Glomerales</taxon>
        <taxon>Glomeraceae</taxon>
        <taxon>Funneliformis</taxon>
    </lineage>
</organism>
<dbReference type="PROSITE" id="PS50097">
    <property type="entry name" value="BTB"/>
    <property type="match status" value="1"/>
</dbReference>
<feature type="domain" description="BTB" evidence="1">
    <location>
        <begin position="13"/>
        <end position="88"/>
    </location>
</feature>
<keyword evidence="3" id="KW-1185">Reference proteome</keyword>
<proteinExistence type="predicted"/>